<dbReference type="EC" id="3.1.-.-" evidence="10"/>
<feature type="binding site" evidence="10">
    <location>
        <position position="157"/>
    </location>
    <ligand>
        <name>Mn(2+)</name>
        <dbReference type="ChEBI" id="CHEBI:29035"/>
    </ligand>
</feature>
<evidence type="ECO:0000256" key="5">
    <source>
        <dbReference type="ARBA" id="ARBA00022842"/>
    </source>
</evidence>
<dbReference type="Gene3D" id="1.20.120.920">
    <property type="entry name" value="CRISPR-associated endonuclease Cas1, C-terminal domain"/>
    <property type="match status" value="1"/>
</dbReference>
<evidence type="ECO:0000313" key="11">
    <source>
        <dbReference type="EMBL" id="PIZ36586.1"/>
    </source>
</evidence>
<dbReference type="GO" id="GO:0043571">
    <property type="term" value="P:maintenance of CRISPR repeat elements"/>
    <property type="evidence" value="ECO:0007669"/>
    <property type="project" value="UniProtKB-UniRule"/>
</dbReference>
<keyword evidence="6 10" id="KW-0051">Antiviral defense</keyword>
<feature type="binding site" evidence="10">
    <location>
        <position position="222"/>
    </location>
    <ligand>
        <name>Mn(2+)</name>
        <dbReference type="ChEBI" id="CHEBI:29035"/>
    </ligand>
</feature>
<dbReference type="InterPro" id="IPR050646">
    <property type="entry name" value="Cas1"/>
</dbReference>
<dbReference type="InterPro" id="IPR002729">
    <property type="entry name" value="CRISPR-assoc_Cas1"/>
</dbReference>
<dbReference type="GO" id="GO:0016787">
    <property type="term" value="F:hydrolase activity"/>
    <property type="evidence" value="ECO:0007669"/>
    <property type="project" value="UniProtKB-KW"/>
</dbReference>
<evidence type="ECO:0000256" key="3">
    <source>
        <dbReference type="ARBA" id="ARBA00022759"/>
    </source>
</evidence>
<keyword evidence="7 10" id="KW-0238">DNA-binding</keyword>
<accession>A0A2M7T6Q3</accession>
<sequence>MATLYVTEQGAVVHKRGERLVITKDGKRLKEVPSIYLDKLVIVGNVSITTPAISFLLDEGIDTVYLSTRGRYKGRLQPEYSKNILLRQRQFRKAEDPVFRLTFTRAIVAGKALNQRNRCLRILRNRTINSDSVRQELDVLRAHVNTATDIAILRALEGEISRRYFSVIRGSLNEAFSFSARRRRPPTDPVNVLLSFSYALLKNAVFSSISATGLDPYQGFYHVCKYGRPALVLDVMEEFRPIIADAVVLNVINNRVIEQSDFIQESDGMSLSDAGIEKVIIHFNKKLSSEFEHPYFRYQTDFRQCIDLQARFLAKHILGYTDEYYPHISR</sequence>
<proteinExistence type="inferred from homology"/>
<dbReference type="AlphaFoldDB" id="A0A2M7T6Q3"/>
<comment type="similarity">
    <text evidence="10">Belongs to the CRISPR-associated endonuclease Cas1 family.</text>
</comment>
<dbReference type="GO" id="GO:0003677">
    <property type="term" value="F:DNA binding"/>
    <property type="evidence" value="ECO:0007669"/>
    <property type="project" value="UniProtKB-KW"/>
</dbReference>
<dbReference type="PANTHER" id="PTHR34353">
    <property type="entry name" value="CRISPR-ASSOCIATED ENDONUCLEASE CAS1 1"/>
    <property type="match status" value="1"/>
</dbReference>
<dbReference type="GO" id="GO:0004519">
    <property type="term" value="F:endonuclease activity"/>
    <property type="evidence" value="ECO:0007669"/>
    <property type="project" value="UniProtKB-UniRule"/>
</dbReference>
<comment type="cofactor">
    <cofactor evidence="10">
        <name>Mg(2+)</name>
        <dbReference type="ChEBI" id="CHEBI:18420"/>
    </cofactor>
    <cofactor evidence="10">
        <name>Mn(2+)</name>
        <dbReference type="ChEBI" id="CHEBI:29035"/>
    </cofactor>
</comment>
<dbReference type="InterPro" id="IPR042211">
    <property type="entry name" value="CRISPR-assoc_Cas1_N"/>
</dbReference>
<evidence type="ECO:0000256" key="6">
    <source>
        <dbReference type="ARBA" id="ARBA00023118"/>
    </source>
</evidence>
<organism evidence="11 12">
    <name type="scientific">Candidatus Aquicultor secundus</name>
    <dbReference type="NCBI Taxonomy" id="1973895"/>
    <lineage>
        <taxon>Bacteria</taxon>
        <taxon>Bacillati</taxon>
        <taxon>Actinomycetota</taxon>
        <taxon>Candidatus Aquicultoria</taxon>
        <taxon>Candidatus Aquicultorales</taxon>
        <taxon>Candidatus Aquicultoraceae</taxon>
        <taxon>Candidatus Aquicultor</taxon>
    </lineage>
</organism>
<dbReference type="HAMAP" id="MF_01470">
    <property type="entry name" value="Cas1"/>
    <property type="match status" value="1"/>
</dbReference>
<evidence type="ECO:0000256" key="2">
    <source>
        <dbReference type="ARBA" id="ARBA00022723"/>
    </source>
</evidence>
<dbReference type="RefSeq" id="WP_286677390.1">
    <property type="nucleotide sequence ID" value="NZ_MNXI01000002.1"/>
</dbReference>
<keyword evidence="8 10" id="KW-0464">Manganese</keyword>
<evidence type="ECO:0000256" key="9">
    <source>
        <dbReference type="ARBA" id="ARBA00038592"/>
    </source>
</evidence>
<dbReference type="Pfam" id="PF01867">
    <property type="entry name" value="Cas_Cas1"/>
    <property type="match status" value="1"/>
</dbReference>
<comment type="caution">
    <text evidence="11">The sequence shown here is derived from an EMBL/GenBank/DDBJ whole genome shotgun (WGS) entry which is preliminary data.</text>
</comment>
<dbReference type="EMBL" id="PFNG01000195">
    <property type="protein sequence ID" value="PIZ36586.1"/>
    <property type="molecule type" value="Genomic_DNA"/>
</dbReference>
<evidence type="ECO:0000256" key="1">
    <source>
        <dbReference type="ARBA" id="ARBA00022722"/>
    </source>
</evidence>
<keyword evidence="5 10" id="KW-0460">Magnesium</keyword>
<feature type="binding site" evidence="10">
    <location>
        <position position="237"/>
    </location>
    <ligand>
        <name>Mn(2+)</name>
        <dbReference type="ChEBI" id="CHEBI:29035"/>
    </ligand>
</feature>
<keyword evidence="4 10" id="KW-0378">Hydrolase</keyword>
<protein>
    <recommendedName>
        <fullName evidence="10">CRISPR-associated endonuclease Cas1</fullName>
        <ecNumber evidence="10">3.1.-.-</ecNumber>
    </recommendedName>
</protein>
<dbReference type="GO" id="GO:0046872">
    <property type="term" value="F:metal ion binding"/>
    <property type="evidence" value="ECO:0007669"/>
    <property type="project" value="UniProtKB-UniRule"/>
</dbReference>
<keyword evidence="1 10" id="KW-0540">Nuclease</keyword>
<dbReference type="NCBIfam" id="TIGR00287">
    <property type="entry name" value="cas1"/>
    <property type="match status" value="1"/>
</dbReference>
<evidence type="ECO:0000256" key="4">
    <source>
        <dbReference type="ARBA" id="ARBA00022801"/>
    </source>
</evidence>
<evidence type="ECO:0000256" key="10">
    <source>
        <dbReference type="HAMAP-Rule" id="MF_01470"/>
    </source>
</evidence>
<keyword evidence="3 10" id="KW-0255">Endonuclease</keyword>
<dbReference type="InterPro" id="IPR042206">
    <property type="entry name" value="CRISPR-assoc_Cas1_C"/>
</dbReference>
<evidence type="ECO:0000256" key="7">
    <source>
        <dbReference type="ARBA" id="ARBA00023125"/>
    </source>
</evidence>
<evidence type="ECO:0000256" key="8">
    <source>
        <dbReference type="ARBA" id="ARBA00023211"/>
    </source>
</evidence>
<keyword evidence="2 10" id="KW-0479">Metal-binding</keyword>
<comment type="subunit">
    <text evidence="9 10">Homodimer, forms a heterotetramer with a Cas2 homodimer.</text>
</comment>
<dbReference type="CDD" id="cd09634">
    <property type="entry name" value="Cas1_I-II-III"/>
    <property type="match status" value="1"/>
</dbReference>
<dbReference type="GO" id="GO:0051607">
    <property type="term" value="P:defense response to virus"/>
    <property type="evidence" value="ECO:0007669"/>
    <property type="project" value="UniProtKB-UniRule"/>
</dbReference>
<dbReference type="Proteomes" id="UP000230956">
    <property type="component" value="Unassembled WGS sequence"/>
</dbReference>
<dbReference type="Gene3D" id="3.100.10.20">
    <property type="entry name" value="CRISPR-associated endonuclease Cas1, N-terminal domain"/>
    <property type="match status" value="1"/>
</dbReference>
<gene>
    <name evidence="10 11" type="primary">cas1</name>
    <name evidence="11" type="ORF">COY37_08235</name>
</gene>
<evidence type="ECO:0000313" key="12">
    <source>
        <dbReference type="Proteomes" id="UP000230956"/>
    </source>
</evidence>
<reference evidence="12" key="1">
    <citation type="submission" date="2017-09" db="EMBL/GenBank/DDBJ databases">
        <title>Depth-based differentiation of microbial function through sediment-hosted aquifers and enrichment of novel symbionts in the deep terrestrial subsurface.</title>
        <authorList>
            <person name="Probst A.J."/>
            <person name="Ladd B."/>
            <person name="Jarett J.K."/>
            <person name="Geller-Mcgrath D.E."/>
            <person name="Sieber C.M.K."/>
            <person name="Emerson J.B."/>
            <person name="Anantharaman K."/>
            <person name="Thomas B.C."/>
            <person name="Malmstrom R."/>
            <person name="Stieglmeier M."/>
            <person name="Klingl A."/>
            <person name="Woyke T."/>
            <person name="Ryan C.M."/>
            <person name="Banfield J.F."/>
        </authorList>
    </citation>
    <scope>NUCLEOTIDE SEQUENCE [LARGE SCALE GENOMIC DNA]</scope>
</reference>
<comment type="function">
    <text evidence="10">CRISPR (clustered regularly interspaced short palindromic repeat), is an adaptive immune system that provides protection against mobile genetic elements (viruses, transposable elements and conjugative plasmids). CRISPR clusters contain spacers, sequences complementary to antecedent mobile elements, and target invading nucleic acids. CRISPR clusters are transcribed and processed into CRISPR RNA (crRNA). Acts as a dsDNA endonuclease. Involved in the integration of spacer DNA into the CRISPR cassette.</text>
</comment>
<name>A0A2M7T6Q3_9ACTN</name>
<dbReference type="PANTHER" id="PTHR34353:SF2">
    <property type="entry name" value="CRISPR-ASSOCIATED ENDONUCLEASE CAS1 1"/>
    <property type="match status" value="1"/>
</dbReference>